<feature type="binding site" evidence="6">
    <location>
        <position position="95"/>
    </location>
    <ligand>
        <name>Fe cation</name>
        <dbReference type="ChEBI" id="CHEBI:24875"/>
        <note>catalytic</note>
    </ligand>
</feature>
<dbReference type="PANTHER" id="PTHR12918:SF1">
    <property type="entry name" value="CYSTEINE DIOXYGENASE TYPE 1"/>
    <property type="match status" value="1"/>
</dbReference>
<evidence type="ECO:0000256" key="4">
    <source>
        <dbReference type="ARBA" id="ARBA00023002"/>
    </source>
</evidence>
<feature type="binding site" evidence="6">
    <location>
        <position position="141"/>
    </location>
    <ligand>
        <name>Fe cation</name>
        <dbReference type="ChEBI" id="CHEBI:24875"/>
        <note>catalytic</note>
    </ligand>
</feature>
<dbReference type="SUPFAM" id="SSF51182">
    <property type="entry name" value="RmlC-like cupins"/>
    <property type="match status" value="1"/>
</dbReference>
<dbReference type="Gene3D" id="2.60.120.10">
    <property type="entry name" value="Jelly Rolls"/>
    <property type="match status" value="1"/>
</dbReference>
<gene>
    <name evidence="7" type="ORF">AB5J58_46515</name>
</gene>
<feature type="binding site" evidence="6">
    <location>
        <position position="97"/>
    </location>
    <ligand>
        <name>Fe cation</name>
        <dbReference type="ChEBI" id="CHEBI:24875"/>
        <note>catalytic</note>
    </ligand>
</feature>
<name>A0AB39MQ22_9ACTN</name>
<proteinExistence type="inferred from homology"/>
<evidence type="ECO:0000256" key="5">
    <source>
        <dbReference type="ARBA" id="ARBA00023004"/>
    </source>
</evidence>
<keyword evidence="4" id="KW-0560">Oxidoreductase</keyword>
<comment type="similarity">
    <text evidence="1">Belongs to the cysteine dioxygenase family.</text>
</comment>
<evidence type="ECO:0000256" key="3">
    <source>
        <dbReference type="ARBA" id="ARBA00022964"/>
    </source>
</evidence>
<dbReference type="EMBL" id="CP163431">
    <property type="protein sequence ID" value="XDQ07197.1"/>
    <property type="molecule type" value="Genomic_DNA"/>
</dbReference>
<evidence type="ECO:0000313" key="7">
    <source>
        <dbReference type="EMBL" id="XDQ07197.1"/>
    </source>
</evidence>
<dbReference type="GO" id="GO:0008198">
    <property type="term" value="F:ferrous iron binding"/>
    <property type="evidence" value="ECO:0007669"/>
    <property type="project" value="TreeGrafter"/>
</dbReference>
<sequence>MTAPLPSHDLDTAAARDAEPWHRVRAAVSLDALPGRDLDKRELLELASSIAADPDTWREHVAYDDDNRHYVSLYRDAHVDVWVLCWTPRNDTGWHDHDVSSGAVAVAEGALVEHNLAVGVPSLATEVPAGQVFCFGPDHIHRLTGRDAGSVSIHTYSPPLWRMGQYTVARNGILRRTAVSYADELRPLDDMV</sequence>
<keyword evidence="3 7" id="KW-0223">Dioxygenase</keyword>
<evidence type="ECO:0000256" key="2">
    <source>
        <dbReference type="ARBA" id="ARBA00022723"/>
    </source>
</evidence>
<keyword evidence="2 6" id="KW-0479">Metal-binding</keyword>
<dbReference type="InterPro" id="IPR011051">
    <property type="entry name" value="RmlC_Cupin_sf"/>
</dbReference>
<dbReference type="PANTHER" id="PTHR12918">
    <property type="entry name" value="CYSTEINE DIOXYGENASE"/>
    <property type="match status" value="1"/>
</dbReference>
<dbReference type="Pfam" id="PF05995">
    <property type="entry name" value="CDO_I"/>
    <property type="match status" value="1"/>
</dbReference>
<evidence type="ECO:0000256" key="1">
    <source>
        <dbReference type="ARBA" id="ARBA00006622"/>
    </source>
</evidence>
<dbReference type="CDD" id="cd10548">
    <property type="entry name" value="cupin_CDO"/>
    <property type="match status" value="1"/>
</dbReference>
<dbReference type="InterPro" id="IPR014710">
    <property type="entry name" value="RmlC-like_jellyroll"/>
</dbReference>
<dbReference type="GO" id="GO:0016702">
    <property type="term" value="F:oxidoreductase activity, acting on single donors with incorporation of molecular oxygen, incorporation of two atoms of oxygen"/>
    <property type="evidence" value="ECO:0007669"/>
    <property type="project" value="InterPro"/>
</dbReference>
<reference evidence="7" key="1">
    <citation type="submission" date="2024-07" db="EMBL/GenBank/DDBJ databases">
        <authorList>
            <person name="Yu S.T."/>
        </authorList>
    </citation>
    <scope>NUCLEOTIDE SEQUENCE</scope>
    <source>
        <strain evidence="7">R08</strain>
    </source>
</reference>
<organism evidence="7">
    <name type="scientific">Streptomyces sp. R08</name>
    <dbReference type="NCBI Taxonomy" id="3238624"/>
    <lineage>
        <taxon>Bacteria</taxon>
        <taxon>Bacillati</taxon>
        <taxon>Actinomycetota</taxon>
        <taxon>Actinomycetes</taxon>
        <taxon>Kitasatosporales</taxon>
        <taxon>Streptomycetaceae</taxon>
        <taxon>Streptomyces</taxon>
    </lineage>
</organism>
<keyword evidence="5 6" id="KW-0408">Iron</keyword>
<dbReference type="RefSeq" id="WP_369192002.1">
    <property type="nucleotide sequence ID" value="NZ_CP163431.1"/>
</dbReference>
<accession>A0AB39MQ22</accession>
<protein>
    <submittedName>
        <fullName evidence="7">Cysteine dioxygenase family protein</fullName>
    </submittedName>
</protein>
<evidence type="ECO:0000256" key="6">
    <source>
        <dbReference type="PIRSR" id="PIRSR610300-51"/>
    </source>
</evidence>
<dbReference type="AlphaFoldDB" id="A0AB39MQ22"/>
<dbReference type="InterPro" id="IPR010300">
    <property type="entry name" value="CDO_1"/>
</dbReference>